<evidence type="ECO:0000313" key="1">
    <source>
        <dbReference type="EMBL" id="MBM7561633.1"/>
    </source>
</evidence>
<protein>
    <submittedName>
        <fullName evidence="1">Uncharacterized protein</fullName>
    </submittedName>
</protein>
<organism evidence="1 2">
    <name type="scientific">Fusibacter tunisiensis</name>
    <dbReference type="NCBI Taxonomy" id="1008308"/>
    <lineage>
        <taxon>Bacteria</taxon>
        <taxon>Bacillati</taxon>
        <taxon>Bacillota</taxon>
        <taxon>Clostridia</taxon>
        <taxon>Eubacteriales</taxon>
        <taxon>Eubacteriales Family XII. Incertae Sedis</taxon>
        <taxon>Fusibacter</taxon>
    </lineage>
</organism>
<comment type="caution">
    <text evidence="1">The sequence shown here is derived from an EMBL/GenBank/DDBJ whole genome shotgun (WGS) entry which is preliminary data.</text>
</comment>
<gene>
    <name evidence="1" type="ORF">JOC49_001153</name>
</gene>
<name>A0ABS2MQG1_9FIRM</name>
<dbReference type="Proteomes" id="UP000767854">
    <property type="component" value="Unassembled WGS sequence"/>
</dbReference>
<sequence length="38" mass="4148">MNTLTNQIITIQNAVTFGIKGILVSKNQISMFMTCGCL</sequence>
<evidence type="ECO:0000313" key="2">
    <source>
        <dbReference type="Proteomes" id="UP000767854"/>
    </source>
</evidence>
<dbReference type="EMBL" id="JAFBDT010000006">
    <property type="protein sequence ID" value="MBM7561633.1"/>
    <property type="molecule type" value="Genomic_DNA"/>
</dbReference>
<reference evidence="1 2" key="1">
    <citation type="submission" date="2021-01" db="EMBL/GenBank/DDBJ databases">
        <title>Genomic Encyclopedia of Type Strains, Phase IV (KMG-IV): sequencing the most valuable type-strain genomes for metagenomic binning, comparative biology and taxonomic classification.</title>
        <authorList>
            <person name="Goeker M."/>
        </authorList>
    </citation>
    <scope>NUCLEOTIDE SEQUENCE [LARGE SCALE GENOMIC DNA]</scope>
    <source>
        <strain evidence="1 2">DSM 24436</strain>
    </source>
</reference>
<keyword evidence="2" id="KW-1185">Reference proteome</keyword>
<proteinExistence type="predicted"/>
<accession>A0ABS2MQG1</accession>